<protein>
    <submittedName>
        <fullName evidence="2">Chromate reductase</fullName>
    </submittedName>
</protein>
<dbReference type="GO" id="GO:0005829">
    <property type="term" value="C:cytosol"/>
    <property type="evidence" value="ECO:0007669"/>
    <property type="project" value="TreeGrafter"/>
</dbReference>
<comment type="caution">
    <text evidence="2">The sequence shown here is derived from an EMBL/GenBank/DDBJ whole genome shotgun (WGS) entry which is preliminary data.</text>
</comment>
<dbReference type="RefSeq" id="WP_145395786.1">
    <property type="nucleotide sequence ID" value="NZ_VLKU01000001.1"/>
</dbReference>
<dbReference type="AlphaFoldDB" id="A0A562P189"/>
<name>A0A562P189_9RHOB</name>
<dbReference type="InterPro" id="IPR005025">
    <property type="entry name" value="FMN_Rdtase-like_dom"/>
</dbReference>
<dbReference type="Gene3D" id="3.40.50.360">
    <property type="match status" value="1"/>
</dbReference>
<dbReference type="Proteomes" id="UP000316225">
    <property type="component" value="Unassembled WGS sequence"/>
</dbReference>
<dbReference type="OrthoDB" id="9812295at2"/>
<dbReference type="SUPFAM" id="SSF52218">
    <property type="entry name" value="Flavoproteins"/>
    <property type="match status" value="1"/>
</dbReference>
<sequence length="182" mass="20127">MTKTIAVLIGSLRKDSINRKFAKVLEKLGADQFKFVELNISDLPHYNDDLWANPPKSVTEMKEQVAAADAVLIVTPEYNRSFPGLIKNALDWGTRPYGKNVWSEKPCAVTGTAGGAIGTAVGQAHLRLAAMNCNMIVMHQPEVYLTWSDEVFAADGEVTNESTKEFLQKFLKSFNSFITKVS</sequence>
<dbReference type="GO" id="GO:0016491">
    <property type="term" value="F:oxidoreductase activity"/>
    <property type="evidence" value="ECO:0007669"/>
    <property type="project" value="InterPro"/>
</dbReference>
<evidence type="ECO:0000313" key="3">
    <source>
        <dbReference type="Proteomes" id="UP000316225"/>
    </source>
</evidence>
<keyword evidence="3" id="KW-1185">Reference proteome</keyword>
<dbReference type="Pfam" id="PF03358">
    <property type="entry name" value="FMN_red"/>
    <property type="match status" value="1"/>
</dbReference>
<dbReference type="EMBL" id="VLKU01000001">
    <property type="protein sequence ID" value="TWI38000.1"/>
    <property type="molecule type" value="Genomic_DNA"/>
</dbReference>
<dbReference type="InterPro" id="IPR029039">
    <property type="entry name" value="Flavoprotein-like_sf"/>
</dbReference>
<organism evidence="2 3">
    <name type="scientific">Paracoccus sulfuroxidans</name>
    <dbReference type="NCBI Taxonomy" id="384678"/>
    <lineage>
        <taxon>Bacteria</taxon>
        <taxon>Pseudomonadati</taxon>
        <taxon>Pseudomonadota</taxon>
        <taxon>Alphaproteobacteria</taxon>
        <taxon>Rhodobacterales</taxon>
        <taxon>Paracoccaceae</taxon>
        <taxon>Paracoccus</taxon>
    </lineage>
</organism>
<feature type="domain" description="NADPH-dependent FMN reductase-like" evidence="1">
    <location>
        <begin position="5"/>
        <end position="145"/>
    </location>
</feature>
<evidence type="ECO:0000259" key="1">
    <source>
        <dbReference type="Pfam" id="PF03358"/>
    </source>
</evidence>
<dbReference type="PANTHER" id="PTHR30543">
    <property type="entry name" value="CHROMATE REDUCTASE"/>
    <property type="match status" value="1"/>
</dbReference>
<proteinExistence type="predicted"/>
<dbReference type="PANTHER" id="PTHR30543:SF21">
    <property type="entry name" value="NAD(P)H-DEPENDENT FMN REDUCTASE LOT6"/>
    <property type="match status" value="1"/>
</dbReference>
<reference evidence="2 3" key="1">
    <citation type="journal article" date="2015" name="Stand. Genomic Sci.">
        <title>Genomic Encyclopedia of Bacterial and Archaeal Type Strains, Phase III: the genomes of soil and plant-associated and newly described type strains.</title>
        <authorList>
            <person name="Whitman W.B."/>
            <person name="Woyke T."/>
            <person name="Klenk H.P."/>
            <person name="Zhou Y."/>
            <person name="Lilburn T.G."/>
            <person name="Beck B.J."/>
            <person name="De Vos P."/>
            <person name="Vandamme P."/>
            <person name="Eisen J.A."/>
            <person name="Garrity G."/>
            <person name="Hugenholtz P."/>
            <person name="Kyrpides N.C."/>
        </authorList>
    </citation>
    <scope>NUCLEOTIDE SEQUENCE [LARGE SCALE GENOMIC DNA]</scope>
    <source>
        <strain evidence="2 3">CGMCC 1.5364</strain>
    </source>
</reference>
<accession>A0A562P189</accession>
<dbReference type="InterPro" id="IPR050712">
    <property type="entry name" value="NAD(P)H-dep_reductase"/>
</dbReference>
<gene>
    <name evidence="2" type="ORF">IQ24_00134</name>
</gene>
<dbReference type="GO" id="GO:0010181">
    <property type="term" value="F:FMN binding"/>
    <property type="evidence" value="ECO:0007669"/>
    <property type="project" value="TreeGrafter"/>
</dbReference>
<evidence type="ECO:0000313" key="2">
    <source>
        <dbReference type="EMBL" id="TWI38000.1"/>
    </source>
</evidence>